<keyword evidence="2" id="KW-1133">Transmembrane helix</keyword>
<dbReference type="SMART" id="SM00530">
    <property type="entry name" value="HTH_XRE"/>
    <property type="match status" value="1"/>
</dbReference>
<dbReference type="SUPFAM" id="SSF47413">
    <property type="entry name" value="lambda repressor-like DNA-binding domains"/>
    <property type="match status" value="1"/>
</dbReference>
<organism evidence="4 5">
    <name type="scientific">Hominisplanchenecus faecis</name>
    <dbReference type="NCBI Taxonomy" id="2885351"/>
    <lineage>
        <taxon>Bacteria</taxon>
        <taxon>Bacillati</taxon>
        <taxon>Bacillota</taxon>
        <taxon>Clostridia</taxon>
        <taxon>Lachnospirales</taxon>
        <taxon>Lachnospiraceae</taxon>
        <taxon>Hominisplanchenecus</taxon>
    </lineage>
</organism>
<evidence type="ECO:0000313" key="4">
    <source>
        <dbReference type="EMBL" id="MCC2149131.1"/>
    </source>
</evidence>
<name>A0ABS8EVA7_9FIRM</name>
<sequence>MAERLQRLRKEHHFSQEQLAERLQVSRQAVSKWENGQTAPDLDNIIAMSNLYEVTTDYILIGRERYPKENGKKDRKRKSGMLCLGGGIILTLLLPLFAKMYQEWIFMAEGSAYTNFLYYLTEFPMLGVTVLAVAGIVLGIWLLRQNSSRTHVRLGA</sequence>
<evidence type="ECO:0000313" key="5">
    <source>
        <dbReference type="Proteomes" id="UP001299235"/>
    </source>
</evidence>
<dbReference type="Pfam" id="PF01381">
    <property type="entry name" value="HTH_3"/>
    <property type="match status" value="1"/>
</dbReference>
<keyword evidence="5" id="KW-1185">Reference proteome</keyword>
<keyword evidence="1" id="KW-0238">DNA-binding</keyword>
<dbReference type="Proteomes" id="UP001299235">
    <property type="component" value="Unassembled WGS sequence"/>
</dbReference>
<dbReference type="Gene3D" id="1.10.260.40">
    <property type="entry name" value="lambda repressor-like DNA-binding domains"/>
    <property type="match status" value="1"/>
</dbReference>
<dbReference type="RefSeq" id="WP_250843301.1">
    <property type="nucleotide sequence ID" value="NZ_JBBNIK010000073.1"/>
</dbReference>
<reference evidence="4 5" key="1">
    <citation type="submission" date="2021-10" db="EMBL/GenBank/DDBJ databases">
        <title>Anaerobic single-cell dispensing facilitates the cultivation of human gut bacteria.</title>
        <authorList>
            <person name="Afrizal A."/>
        </authorList>
    </citation>
    <scope>NUCLEOTIDE SEQUENCE [LARGE SCALE GENOMIC DNA]</scope>
    <source>
        <strain evidence="4 5">CLA-AA-H246</strain>
    </source>
</reference>
<dbReference type="PROSITE" id="PS50943">
    <property type="entry name" value="HTH_CROC1"/>
    <property type="match status" value="1"/>
</dbReference>
<feature type="domain" description="HTH cro/C1-type" evidence="3">
    <location>
        <begin position="5"/>
        <end position="59"/>
    </location>
</feature>
<evidence type="ECO:0000259" key="3">
    <source>
        <dbReference type="PROSITE" id="PS50943"/>
    </source>
</evidence>
<evidence type="ECO:0000256" key="2">
    <source>
        <dbReference type="SAM" id="Phobius"/>
    </source>
</evidence>
<feature type="transmembrane region" description="Helical" evidence="2">
    <location>
        <begin position="80"/>
        <end position="98"/>
    </location>
</feature>
<gene>
    <name evidence="4" type="ORF">LKD42_07660</name>
</gene>
<dbReference type="InterPro" id="IPR001387">
    <property type="entry name" value="Cro/C1-type_HTH"/>
</dbReference>
<keyword evidence="2" id="KW-0472">Membrane</keyword>
<evidence type="ECO:0000256" key="1">
    <source>
        <dbReference type="ARBA" id="ARBA00023125"/>
    </source>
</evidence>
<dbReference type="CDD" id="cd00093">
    <property type="entry name" value="HTH_XRE"/>
    <property type="match status" value="1"/>
</dbReference>
<proteinExistence type="predicted"/>
<dbReference type="PANTHER" id="PTHR46558:SF4">
    <property type="entry name" value="DNA-BIDING PHAGE PROTEIN"/>
    <property type="match status" value="1"/>
</dbReference>
<dbReference type="EMBL" id="JAJEQE010000021">
    <property type="protein sequence ID" value="MCC2149131.1"/>
    <property type="molecule type" value="Genomic_DNA"/>
</dbReference>
<keyword evidence="2" id="KW-0812">Transmembrane</keyword>
<protein>
    <submittedName>
        <fullName evidence="4">Helix-turn-helix domain-containing protein</fullName>
    </submittedName>
</protein>
<accession>A0ABS8EVA7</accession>
<dbReference type="InterPro" id="IPR010982">
    <property type="entry name" value="Lambda_DNA-bd_dom_sf"/>
</dbReference>
<comment type="caution">
    <text evidence="4">The sequence shown here is derived from an EMBL/GenBank/DDBJ whole genome shotgun (WGS) entry which is preliminary data.</text>
</comment>
<dbReference type="PANTHER" id="PTHR46558">
    <property type="entry name" value="TRACRIPTIONAL REGULATORY PROTEIN-RELATED-RELATED"/>
    <property type="match status" value="1"/>
</dbReference>
<feature type="transmembrane region" description="Helical" evidence="2">
    <location>
        <begin position="118"/>
        <end position="143"/>
    </location>
</feature>